<gene>
    <name evidence="1" type="ORF">HICCMSTLAB_LOCUS12285</name>
</gene>
<evidence type="ECO:0000313" key="2">
    <source>
        <dbReference type="Proteomes" id="UP000786811"/>
    </source>
</evidence>
<reference evidence="1" key="1">
    <citation type="submission" date="2021-04" db="EMBL/GenBank/DDBJ databases">
        <authorList>
            <person name="Chebbi M.A.C M."/>
        </authorList>
    </citation>
    <scope>NUCLEOTIDE SEQUENCE</scope>
</reference>
<dbReference type="EMBL" id="CAJNRD030001124">
    <property type="protein sequence ID" value="CAG5106488.1"/>
    <property type="molecule type" value="Genomic_DNA"/>
</dbReference>
<organism evidence="1 2">
    <name type="scientific">Cotesia congregata</name>
    <name type="common">Parasitoid wasp</name>
    <name type="synonym">Apanteles congregatus</name>
    <dbReference type="NCBI Taxonomy" id="51543"/>
    <lineage>
        <taxon>Eukaryota</taxon>
        <taxon>Metazoa</taxon>
        <taxon>Ecdysozoa</taxon>
        <taxon>Arthropoda</taxon>
        <taxon>Hexapoda</taxon>
        <taxon>Insecta</taxon>
        <taxon>Pterygota</taxon>
        <taxon>Neoptera</taxon>
        <taxon>Endopterygota</taxon>
        <taxon>Hymenoptera</taxon>
        <taxon>Apocrita</taxon>
        <taxon>Ichneumonoidea</taxon>
        <taxon>Braconidae</taxon>
        <taxon>Microgastrinae</taxon>
        <taxon>Cotesia</taxon>
    </lineage>
</organism>
<dbReference type="Proteomes" id="UP000786811">
    <property type="component" value="Unassembled WGS sequence"/>
</dbReference>
<comment type="caution">
    <text evidence="1">The sequence shown here is derived from an EMBL/GenBank/DDBJ whole genome shotgun (WGS) entry which is preliminary data.</text>
</comment>
<evidence type="ECO:0000313" key="1">
    <source>
        <dbReference type="EMBL" id="CAG5106488.1"/>
    </source>
</evidence>
<keyword evidence="2" id="KW-1185">Reference proteome</keyword>
<name>A0A8J2HKU2_COTCN</name>
<dbReference type="AlphaFoldDB" id="A0A8J2HKU2"/>
<sequence>MSVLTEFLNYTFNLFCLQKLEKILALISSRSHGAGNFFTVDADAPAYQPVSGALFWLVSTGLVALRNVPAALLLGNAEHLGEHPVLAAGAQPDRKQTNSSAARVTLTALLRSGAVQIVLTRRATDSWLFRRAFSRSLQV</sequence>
<proteinExistence type="predicted"/>
<protein>
    <submittedName>
        <fullName evidence="1">Uncharacterized protein</fullName>
    </submittedName>
</protein>
<accession>A0A8J2HKU2</accession>